<evidence type="ECO:0000256" key="1">
    <source>
        <dbReference type="ARBA" id="ARBA00022723"/>
    </source>
</evidence>
<dbReference type="InterPro" id="IPR002893">
    <property type="entry name" value="Znf_MYND"/>
</dbReference>
<accession>A0AAD7BGL5</accession>
<evidence type="ECO:0000313" key="7">
    <source>
        <dbReference type="Proteomes" id="UP001221142"/>
    </source>
</evidence>
<dbReference type="SUPFAM" id="SSF144232">
    <property type="entry name" value="HIT/MYND zinc finger-like"/>
    <property type="match status" value="1"/>
</dbReference>
<gene>
    <name evidence="6" type="ORF">FB45DRAFT_1033110</name>
</gene>
<dbReference type="Gene3D" id="6.10.140.2220">
    <property type="match status" value="1"/>
</dbReference>
<keyword evidence="7" id="KW-1185">Reference proteome</keyword>
<organism evidence="6 7">
    <name type="scientific">Roridomyces roridus</name>
    <dbReference type="NCBI Taxonomy" id="1738132"/>
    <lineage>
        <taxon>Eukaryota</taxon>
        <taxon>Fungi</taxon>
        <taxon>Dikarya</taxon>
        <taxon>Basidiomycota</taxon>
        <taxon>Agaricomycotina</taxon>
        <taxon>Agaricomycetes</taxon>
        <taxon>Agaricomycetidae</taxon>
        <taxon>Agaricales</taxon>
        <taxon>Marasmiineae</taxon>
        <taxon>Mycenaceae</taxon>
        <taxon>Roridomyces</taxon>
    </lineage>
</organism>
<dbReference type="Pfam" id="PF01753">
    <property type="entry name" value="zf-MYND"/>
    <property type="match status" value="1"/>
</dbReference>
<reference evidence="6" key="1">
    <citation type="submission" date="2023-03" db="EMBL/GenBank/DDBJ databases">
        <title>Massive genome expansion in bonnet fungi (Mycena s.s.) driven by repeated elements and novel gene families across ecological guilds.</title>
        <authorList>
            <consortium name="Lawrence Berkeley National Laboratory"/>
            <person name="Harder C.B."/>
            <person name="Miyauchi S."/>
            <person name="Viragh M."/>
            <person name="Kuo A."/>
            <person name="Thoen E."/>
            <person name="Andreopoulos B."/>
            <person name="Lu D."/>
            <person name="Skrede I."/>
            <person name="Drula E."/>
            <person name="Henrissat B."/>
            <person name="Morin E."/>
            <person name="Kohler A."/>
            <person name="Barry K."/>
            <person name="LaButti K."/>
            <person name="Morin E."/>
            <person name="Salamov A."/>
            <person name="Lipzen A."/>
            <person name="Mereny Z."/>
            <person name="Hegedus B."/>
            <person name="Baldrian P."/>
            <person name="Stursova M."/>
            <person name="Weitz H."/>
            <person name="Taylor A."/>
            <person name="Grigoriev I.V."/>
            <person name="Nagy L.G."/>
            <person name="Martin F."/>
            <person name="Kauserud H."/>
        </authorList>
    </citation>
    <scope>NUCLEOTIDE SEQUENCE</scope>
    <source>
        <strain evidence="6">9284</strain>
    </source>
</reference>
<proteinExistence type="predicted"/>
<comment type="caution">
    <text evidence="6">The sequence shown here is derived from an EMBL/GenBank/DDBJ whole genome shotgun (WGS) entry which is preliminary data.</text>
</comment>
<sequence>MSNHPEILHRVRATPNRYIRTARVQNIEGLTALSELGRVWTEIPGIVGLGAIDVFLSHLRSELAPSSPREWDLDAEFAHFALLALSQMQGVDDPKCVAQSRAILAGLPGILKWSQYIFDTKLTGASSSQEQCMYSHALLTMLSAFVLDSHQSAVATARTSGFLELATRLWVWDDDFASLYASQAVGMLLKYSPKPAHDRMIGATAGDAEFVIKLVLRRTKIAIKKLDSDGGNRLGCCILLINDLCEPQTHALRRAFHDADGFRTVTRSFLAFVRTISKSPDPTPAQIAPLSWYIEFFSSHLERDDYLAVVNAVKAGFLRAFIDCSPAFLRLAHSKLSLAAGIVHTLMPYLVYHSFIDEVAPLLEDLDRQRLSTQSPLKSEFERFWSVLSEHINVLGHIKEEVVTRKCENIKCQSPDTEQSFKTCKACQATYYCSQECQRADWEAQHREFCASMKGESRCGRRSRRDITGLQTLGQRIVDLVSTTFHSIAERDFPNTPRGELVPCLDLSCFPPRYSIQTLRFAIGDRDEYELLAEKCRAQKATVVLCFRKNGASVGEAMWLTTGEGNFWDVQST</sequence>
<evidence type="ECO:0000259" key="5">
    <source>
        <dbReference type="PROSITE" id="PS50865"/>
    </source>
</evidence>
<keyword evidence="3" id="KW-0862">Zinc</keyword>
<dbReference type="PROSITE" id="PS50865">
    <property type="entry name" value="ZF_MYND_2"/>
    <property type="match status" value="1"/>
</dbReference>
<evidence type="ECO:0000313" key="6">
    <source>
        <dbReference type="EMBL" id="KAJ7620439.1"/>
    </source>
</evidence>
<evidence type="ECO:0000256" key="2">
    <source>
        <dbReference type="ARBA" id="ARBA00022771"/>
    </source>
</evidence>
<dbReference type="EMBL" id="JARKIF010000017">
    <property type="protein sequence ID" value="KAJ7620439.1"/>
    <property type="molecule type" value="Genomic_DNA"/>
</dbReference>
<dbReference type="GO" id="GO:0008270">
    <property type="term" value="F:zinc ion binding"/>
    <property type="evidence" value="ECO:0007669"/>
    <property type="project" value="UniProtKB-KW"/>
</dbReference>
<evidence type="ECO:0000256" key="4">
    <source>
        <dbReference type="PROSITE-ProRule" id="PRU00134"/>
    </source>
</evidence>
<keyword evidence="1" id="KW-0479">Metal-binding</keyword>
<keyword evidence="2 4" id="KW-0863">Zinc-finger</keyword>
<feature type="domain" description="MYND-type" evidence="5">
    <location>
        <begin position="409"/>
        <end position="450"/>
    </location>
</feature>
<dbReference type="AlphaFoldDB" id="A0AAD7BGL5"/>
<name>A0AAD7BGL5_9AGAR</name>
<dbReference type="Proteomes" id="UP001221142">
    <property type="component" value="Unassembled WGS sequence"/>
</dbReference>
<evidence type="ECO:0000256" key="3">
    <source>
        <dbReference type="ARBA" id="ARBA00022833"/>
    </source>
</evidence>
<protein>
    <recommendedName>
        <fullName evidence="5">MYND-type domain-containing protein</fullName>
    </recommendedName>
</protein>